<dbReference type="Proteomes" id="UP001597048">
    <property type="component" value="Unassembled WGS sequence"/>
</dbReference>
<name>A0ABW3KMK2_9GAMM</name>
<sequence>MTTASSTKTSTMKTSGQIESELNYIKPESTLAPEVFYSGGAAPQKYNDAYAFMPATIDDARSSQETFSVHKQGFQLVTAPTKHKDFIDEKAIEASYYDEVIAIIKEATGVKDVFVFDHTVRRGSADSSRKPAHHVHNDYTEQTAQSRAQERIGVEQFAKLKGRRMIQINVWRPLVDIVKRSPLAFCNAASVNQKDLLLSKIHFPDTDHVGEIYALRKAAEQKWVYFSEMNHAEVVLIKGFDSVKDGVARFTPHTAFEYPDQDPNVGARASIEVRTFAFY</sequence>
<proteinExistence type="predicted"/>
<comment type="caution">
    <text evidence="1">The sequence shown here is derived from an EMBL/GenBank/DDBJ whole genome shotgun (WGS) entry which is preliminary data.</text>
</comment>
<accession>A0ABW3KMK2</accession>
<evidence type="ECO:0000313" key="2">
    <source>
        <dbReference type="Proteomes" id="UP001597048"/>
    </source>
</evidence>
<dbReference type="PANTHER" id="PTHR34598">
    <property type="entry name" value="BLL6449 PROTEIN"/>
    <property type="match status" value="1"/>
</dbReference>
<keyword evidence="2" id="KW-1185">Reference proteome</keyword>
<dbReference type="EMBL" id="JBHTJS010000058">
    <property type="protein sequence ID" value="MFD1009291.1"/>
    <property type="molecule type" value="Genomic_DNA"/>
</dbReference>
<dbReference type="PANTHER" id="PTHR34598:SF3">
    <property type="entry name" value="OXIDOREDUCTASE AN1597"/>
    <property type="match status" value="1"/>
</dbReference>
<organism evidence="1 2">
    <name type="scientific">Oceanisphaera ostreae</name>
    <dbReference type="NCBI Taxonomy" id="914151"/>
    <lineage>
        <taxon>Bacteria</taxon>
        <taxon>Pseudomonadati</taxon>
        <taxon>Pseudomonadota</taxon>
        <taxon>Gammaproteobacteria</taxon>
        <taxon>Aeromonadales</taxon>
        <taxon>Aeromonadaceae</taxon>
        <taxon>Oceanisphaera</taxon>
    </lineage>
</organism>
<gene>
    <name evidence="1" type="ORF">ACFQ1C_14170</name>
</gene>
<evidence type="ECO:0000313" key="1">
    <source>
        <dbReference type="EMBL" id="MFD1009291.1"/>
    </source>
</evidence>
<protein>
    <submittedName>
        <fullName evidence="1">CmcJ/NvfI family oxidoreductase</fullName>
    </submittedName>
</protein>
<dbReference type="NCBIfam" id="NF041278">
    <property type="entry name" value="CmcJ_NvfI_EfuI"/>
    <property type="match status" value="1"/>
</dbReference>
<dbReference type="InterPro" id="IPR044053">
    <property type="entry name" value="AsaB-like"/>
</dbReference>
<reference evidence="2" key="1">
    <citation type="journal article" date="2019" name="Int. J. Syst. Evol. Microbiol.">
        <title>The Global Catalogue of Microorganisms (GCM) 10K type strain sequencing project: providing services to taxonomists for standard genome sequencing and annotation.</title>
        <authorList>
            <consortium name="The Broad Institute Genomics Platform"/>
            <consortium name="The Broad Institute Genome Sequencing Center for Infectious Disease"/>
            <person name="Wu L."/>
            <person name="Ma J."/>
        </authorList>
    </citation>
    <scope>NUCLEOTIDE SEQUENCE [LARGE SCALE GENOMIC DNA]</scope>
    <source>
        <strain evidence="2">CCUG 60525</strain>
    </source>
</reference>
<dbReference type="RefSeq" id="WP_379559322.1">
    <property type="nucleotide sequence ID" value="NZ_JBHTJS010000058.1"/>
</dbReference>